<name>A0ABY9Y6V8_9FLAO</name>
<proteinExistence type="predicted"/>
<feature type="transmembrane region" description="Helical" evidence="6">
    <location>
        <begin position="168"/>
        <end position="188"/>
    </location>
</feature>
<dbReference type="RefSeq" id="WP_415863968.1">
    <property type="nucleotide sequence ID" value="NZ_CP134536.1"/>
</dbReference>
<keyword evidence="4 6" id="KW-1133">Transmembrane helix</keyword>
<feature type="transmembrane region" description="Helical" evidence="6">
    <location>
        <begin position="375"/>
        <end position="395"/>
    </location>
</feature>
<sequence length="469" mass="53345">MSTISKNILWSSATSLLQVYTGSVVFIVLAKLMSLEDFGILSFGFSLAAILVICADFGFSLMIMKDFPRYILDHKKYVSNSLFSKVLISIFVSVFAIVYLCLLYDKKWLKVGGLYMLFAVVSSFVVYFQSLLKVQNKFHKYTETTIIYAIGVTVVVLIYWFVDTGLVMLAFYLLICRVLQLLWSTYLCRKSFNIRAFDINMQKSLFKNSWSFGLHTVLGIFYFMIDTQIISIYLGAKEVALYQAVFRIVLVLLIASEMLSNVLLPYLSFKYAKGENIASLVSRLLLYLIILGCSMFLLFTSFGSFIIQFLYTEEYLFAVPLVAPLSIVIIIRTVCSLLGNILTISDRQVYRVITVFVSLIASVVLNFILIPKYGIIAAAWSSVLVHICMFGMYLFYSKKEIKGIKLFSVDSILVLISAVLIFFGVKLFSSEGILIHTLAIVFWLIGIFFIMKRNENFNILLRLLKDKGV</sequence>
<feature type="transmembrane region" description="Helical" evidence="6">
    <location>
        <begin position="209"/>
        <end position="234"/>
    </location>
</feature>
<evidence type="ECO:0000256" key="6">
    <source>
        <dbReference type="SAM" id="Phobius"/>
    </source>
</evidence>
<feature type="transmembrane region" description="Helical" evidence="6">
    <location>
        <begin position="38"/>
        <end position="61"/>
    </location>
</feature>
<dbReference type="InterPro" id="IPR002797">
    <property type="entry name" value="Polysacc_synth"/>
</dbReference>
<feature type="transmembrane region" description="Helical" evidence="6">
    <location>
        <begin position="144"/>
        <end position="162"/>
    </location>
</feature>
<evidence type="ECO:0000256" key="5">
    <source>
        <dbReference type="ARBA" id="ARBA00023136"/>
    </source>
</evidence>
<comment type="subcellular location">
    <subcellularLocation>
        <location evidence="1">Cell membrane</location>
        <topology evidence="1">Multi-pass membrane protein</topology>
    </subcellularLocation>
</comment>
<feature type="transmembrane region" description="Helical" evidence="6">
    <location>
        <begin position="82"/>
        <end position="102"/>
    </location>
</feature>
<dbReference type="PANTHER" id="PTHR30250">
    <property type="entry name" value="PST FAMILY PREDICTED COLANIC ACID TRANSPORTER"/>
    <property type="match status" value="1"/>
</dbReference>
<feature type="transmembrane region" description="Helical" evidence="6">
    <location>
        <begin position="407"/>
        <end position="427"/>
    </location>
</feature>
<feature type="transmembrane region" description="Helical" evidence="6">
    <location>
        <begin position="114"/>
        <end position="132"/>
    </location>
</feature>
<feature type="transmembrane region" description="Helical" evidence="6">
    <location>
        <begin position="240"/>
        <end position="264"/>
    </location>
</feature>
<evidence type="ECO:0000256" key="3">
    <source>
        <dbReference type="ARBA" id="ARBA00022692"/>
    </source>
</evidence>
<keyword evidence="5 6" id="KW-0472">Membrane</keyword>
<evidence type="ECO:0000313" key="8">
    <source>
        <dbReference type="Proteomes" id="UP001303407"/>
    </source>
</evidence>
<organism evidence="7 8">
    <name type="scientific">Thalassobellus suaedae</name>
    <dbReference type="NCBI Taxonomy" id="3074124"/>
    <lineage>
        <taxon>Bacteria</taxon>
        <taxon>Pseudomonadati</taxon>
        <taxon>Bacteroidota</taxon>
        <taxon>Flavobacteriia</taxon>
        <taxon>Flavobacteriales</taxon>
        <taxon>Flavobacteriaceae</taxon>
        <taxon>Thalassobellus</taxon>
    </lineage>
</organism>
<dbReference type="Proteomes" id="UP001303407">
    <property type="component" value="Chromosome"/>
</dbReference>
<dbReference type="EMBL" id="CP134536">
    <property type="protein sequence ID" value="WNH13975.1"/>
    <property type="molecule type" value="Genomic_DNA"/>
</dbReference>
<accession>A0ABY9Y6V8</accession>
<keyword evidence="2" id="KW-1003">Cell membrane</keyword>
<feature type="transmembrane region" description="Helical" evidence="6">
    <location>
        <begin position="433"/>
        <end position="451"/>
    </location>
</feature>
<dbReference type="CDD" id="cd13128">
    <property type="entry name" value="MATE_Wzx_like"/>
    <property type="match status" value="1"/>
</dbReference>
<feature type="transmembrane region" description="Helical" evidence="6">
    <location>
        <begin position="349"/>
        <end position="369"/>
    </location>
</feature>
<evidence type="ECO:0000256" key="4">
    <source>
        <dbReference type="ARBA" id="ARBA00022989"/>
    </source>
</evidence>
<feature type="transmembrane region" description="Helical" evidence="6">
    <location>
        <begin position="284"/>
        <end position="311"/>
    </location>
</feature>
<keyword evidence="8" id="KW-1185">Reference proteome</keyword>
<dbReference type="Pfam" id="PF01943">
    <property type="entry name" value="Polysacc_synt"/>
    <property type="match status" value="1"/>
</dbReference>
<dbReference type="InterPro" id="IPR050833">
    <property type="entry name" value="Poly_Biosynth_Transport"/>
</dbReference>
<evidence type="ECO:0000256" key="1">
    <source>
        <dbReference type="ARBA" id="ARBA00004651"/>
    </source>
</evidence>
<reference evidence="7 8" key="1">
    <citation type="submission" date="2023-09" db="EMBL/GenBank/DDBJ databases">
        <title>Thalassobella suaedae gen. nov., sp. nov., a marine bacterium of the family Flavobacteriaceae isolated from a halophyte Suaeda japonica.</title>
        <authorList>
            <person name="Lee S.Y."/>
            <person name="Hwang C.Y."/>
        </authorList>
    </citation>
    <scope>NUCLEOTIDE SEQUENCE [LARGE SCALE GENOMIC DNA]</scope>
    <source>
        <strain evidence="7 8">HL-DH10</strain>
    </source>
</reference>
<protein>
    <submittedName>
        <fullName evidence="7">Flippase</fullName>
    </submittedName>
</protein>
<gene>
    <name evidence="7" type="ORF">RHP49_06885</name>
</gene>
<feature type="transmembrane region" description="Helical" evidence="6">
    <location>
        <begin position="317"/>
        <end position="342"/>
    </location>
</feature>
<feature type="transmembrane region" description="Helical" evidence="6">
    <location>
        <begin position="7"/>
        <end position="32"/>
    </location>
</feature>
<evidence type="ECO:0000313" key="7">
    <source>
        <dbReference type="EMBL" id="WNH13975.1"/>
    </source>
</evidence>
<keyword evidence="3 6" id="KW-0812">Transmembrane</keyword>
<dbReference type="PANTHER" id="PTHR30250:SF11">
    <property type="entry name" value="O-ANTIGEN TRANSPORTER-RELATED"/>
    <property type="match status" value="1"/>
</dbReference>
<evidence type="ECO:0000256" key="2">
    <source>
        <dbReference type="ARBA" id="ARBA00022475"/>
    </source>
</evidence>